<reference evidence="1" key="1">
    <citation type="submission" date="2014-09" db="EMBL/GenBank/DDBJ databases">
        <authorList>
            <person name="Magalhaes I.L.F."/>
            <person name="Oliveira U."/>
            <person name="Santos F.R."/>
            <person name="Vidigal T.H.D.A."/>
            <person name="Brescovit A.D."/>
            <person name="Santos A.J."/>
        </authorList>
    </citation>
    <scope>NUCLEOTIDE SEQUENCE</scope>
    <source>
        <tissue evidence="1">Shoot tissue taken approximately 20 cm above the soil surface</tissue>
    </source>
</reference>
<dbReference type="AlphaFoldDB" id="A0A0A8XPW7"/>
<name>A0A0A8XPW7_ARUDO</name>
<proteinExistence type="predicted"/>
<sequence length="64" mass="7824">MLRFPLFWGLFKCYTETVVKWYGFRSTRSSLWFFQFPHEFCTALHLHPADLIVVCVQFKQEFRS</sequence>
<accession>A0A0A8XPW7</accession>
<reference evidence="1" key="2">
    <citation type="journal article" date="2015" name="Data Brief">
        <title>Shoot transcriptome of the giant reed, Arundo donax.</title>
        <authorList>
            <person name="Barrero R.A."/>
            <person name="Guerrero F.D."/>
            <person name="Moolhuijzen P."/>
            <person name="Goolsby J.A."/>
            <person name="Tidwell J."/>
            <person name="Bellgard S.E."/>
            <person name="Bellgard M.I."/>
        </authorList>
    </citation>
    <scope>NUCLEOTIDE SEQUENCE</scope>
    <source>
        <tissue evidence="1">Shoot tissue taken approximately 20 cm above the soil surface</tissue>
    </source>
</reference>
<organism evidence="1">
    <name type="scientific">Arundo donax</name>
    <name type="common">Giant reed</name>
    <name type="synonym">Donax arundinaceus</name>
    <dbReference type="NCBI Taxonomy" id="35708"/>
    <lineage>
        <taxon>Eukaryota</taxon>
        <taxon>Viridiplantae</taxon>
        <taxon>Streptophyta</taxon>
        <taxon>Embryophyta</taxon>
        <taxon>Tracheophyta</taxon>
        <taxon>Spermatophyta</taxon>
        <taxon>Magnoliopsida</taxon>
        <taxon>Liliopsida</taxon>
        <taxon>Poales</taxon>
        <taxon>Poaceae</taxon>
        <taxon>PACMAD clade</taxon>
        <taxon>Arundinoideae</taxon>
        <taxon>Arundineae</taxon>
        <taxon>Arundo</taxon>
    </lineage>
</organism>
<protein>
    <submittedName>
        <fullName evidence="1">Uncharacterized protein</fullName>
    </submittedName>
</protein>
<dbReference type="EMBL" id="GBRH01283320">
    <property type="protein sequence ID" value="JAD14575.1"/>
    <property type="molecule type" value="Transcribed_RNA"/>
</dbReference>
<evidence type="ECO:0000313" key="1">
    <source>
        <dbReference type="EMBL" id="JAD14575.1"/>
    </source>
</evidence>